<evidence type="ECO:0000256" key="1">
    <source>
        <dbReference type="SAM" id="MobiDB-lite"/>
    </source>
</evidence>
<evidence type="ECO:0000313" key="3">
    <source>
        <dbReference type="Proteomes" id="UP000032702"/>
    </source>
</evidence>
<proteinExistence type="predicted"/>
<dbReference type="EMBL" id="AAMD01000001">
    <property type="protein sequence ID" value="EAU70085.1"/>
    <property type="molecule type" value="Genomic_DNA"/>
</dbReference>
<feature type="region of interest" description="Disordered" evidence="1">
    <location>
        <begin position="1"/>
        <end position="38"/>
    </location>
</feature>
<evidence type="ECO:0000313" key="2">
    <source>
        <dbReference type="EMBL" id="EAU70085.1"/>
    </source>
</evidence>
<accession>Q09EA0</accession>
<organism evidence="2 3">
    <name type="scientific">Stigmatella aurantiaca (strain DW4/3-1)</name>
    <dbReference type="NCBI Taxonomy" id="378806"/>
    <lineage>
        <taxon>Bacteria</taxon>
        <taxon>Pseudomonadati</taxon>
        <taxon>Myxococcota</taxon>
        <taxon>Myxococcia</taxon>
        <taxon>Myxococcales</taxon>
        <taxon>Cystobacterineae</taxon>
        <taxon>Archangiaceae</taxon>
        <taxon>Stigmatella</taxon>
    </lineage>
</organism>
<comment type="caution">
    <text evidence="2">The sequence shown here is derived from an EMBL/GenBank/DDBJ whole genome shotgun (WGS) entry which is preliminary data.</text>
</comment>
<gene>
    <name evidence="2" type="ORF">STIAU_8342</name>
</gene>
<sequence length="313" mass="33857">MSALRSDMSVPRLTRQRGGVTTPAWASTNPRPSSPPPEACHAFGEALQASDCTEGSQALRGRLRFLTARMRPCGHADVSLEEKQGPFSMVVFDGEALEVPILVDLQIHLRRRGDAVHEVLALTSQGEFDVAHLRALGLHLNLHQGERANEFLGPQFPTLHFHPDGMVQRSPAQAREVVGPALVRNLHRAFHVVPPSAKGRSSHPRDAASPAGDAQHTILRPGCEQQGDRLPHPHLPAPPRAESSPVPLRFPRSTAAASWLLTRTESPRVLNESSVCWVTLLAWPPVPALSRSMAGVVVFPGIRCAQPAGRGNG</sequence>
<dbReference type="AlphaFoldDB" id="Q09EA0"/>
<dbReference type="Proteomes" id="UP000032702">
    <property type="component" value="Unassembled WGS sequence"/>
</dbReference>
<protein>
    <submittedName>
        <fullName evidence="2">Uncharacterized protein</fullName>
    </submittedName>
</protein>
<reference evidence="2 3" key="1">
    <citation type="submission" date="2006-04" db="EMBL/GenBank/DDBJ databases">
        <authorList>
            <person name="Nierman W.C."/>
        </authorList>
    </citation>
    <scope>NUCLEOTIDE SEQUENCE [LARGE SCALE GENOMIC DNA]</scope>
    <source>
        <strain evidence="2 3">DW4/3-1</strain>
    </source>
</reference>
<feature type="region of interest" description="Disordered" evidence="1">
    <location>
        <begin position="193"/>
        <end position="248"/>
    </location>
</feature>
<name>Q09EA0_STIAD</name>